<protein>
    <submittedName>
        <fullName evidence="1">Uncharacterized protein</fullName>
    </submittedName>
</protein>
<dbReference type="AlphaFoldDB" id="K5WJU2"/>
<dbReference type="GeneID" id="18916172"/>
<dbReference type="HOGENOM" id="CLU_1938894_0_0_1"/>
<name>K5WJU2_PHACS</name>
<dbReference type="Proteomes" id="UP000008370">
    <property type="component" value="Unassembled WGS sequence"/>
</dbReference>
<dbReference type="RefSeq" id="XP_007391313.1">
    <property type="nucleotide sequence ID" value="XM_007391251.1"/>
</dbReference>
<organism evidence="1 2">
    <name type="scientific">Phanerochaete carnosa (strain HHB-10118-sp)</name>
    <name type="common">White-rot fungus</name>
    <name type="synonym">Peniophora carnosa</name>
    <dbReference type="NCBI Taxonomy" id="650164"/>
    <lineage>
        <taxon>Eukaryota</taxon>
        <taxon>Fungi</taxon>
        <taxon>Dikarya</taxon>
        <taxon>Basidiomycota</taxon>
        <taxon>Agaricomycotina</taxon>
        <taxon>Agaricomycetes</taxon>
        <taxon>Polyporales</taxon>
        <taxon>Phanerochaetaceae</taxon>
        <taxon>Phanerochaete</taxon>
    </lineage>
</organism>
<proteinExistence type="predicted"/>
<sequence length="130" mass="14187">MQTLLDKKCALEQAAKKEEQACQRAIKKAATQALKAEEQEERQRKVEEKCQQKAMEKQALAQMARVGAKSFKERTKGKKADLGGAGEITASLAIELDVAPMAELDVAPMAELVVSPKAATQESLCRTTQK</sequence>
<dbReference type="KEGG" id="pco:PHACADRAFT_25494"/>
<dbReference type="EMBL" id="JH930469">
    <property type="protein sequence ID" value="EKM59384.1"/>
    <property type="molecule type" value="Genomic_DNA"/>
</dbReference>
<evidence type="ECO:0000313" key="2">
    <source>
        <dbReference type="Proteomes" id="UP000008370"/>
    </source>
</evidence>
<accession>K5WJU2</accession>
<gene>
    <name evidence="1" type="ORF">PHACADRAFT_25494</name>
</gene>
<dbReference type="InParanoid" id="K5WJU2"/>
<keyword evidence="2" id="KW-1185">Reference proteome</keyword>
<reference evidence="1 2" key="1">
    <citation type="journal article" date="2012" name="BMC Genomics">
        <title>Comparative genomics of the white-rot fungi, Phanerochaete carnosa and P. chrysosporium, to elucidate the genetic basis of the distinct wood types they colonize.</title>
        <authorList>
            <person name="Suzuki H."/>
            <person name="MacDonald J."/>
            <person name="Syed K."/>
            <person name="Salamov A."/>
            <person name="Hori C."/>
            <person name="Aerts A."/>
            <person name="Henrissat B."/>
            <person name="Wiebenga A."/>
            <person name="vanKuyk P.A."/>
            <person name="Barry K."/>
            <person name="Lindquist E."/>
            <person name="LaButti K."/>
            <person name="Lapidus A."/>
            <person name="Lucas S."/>
            <person name="Coutinho P."/>
            <person name="Gong Y."/>
            <person name="Samejima M."/>
            <person name="Mahadevan R."/>
            <person name="Abou-Zaid M."/>
            <person name="de Vries R.P."/>
            <person name="Igarashi K."/>
            <person name="Yadav J.S."/>
            <person name="Grigoriev I.V."/>
            <person name="Master E.R."/>
        </authorList>
    </citation>
    <scope>NUCLEOTIDE SEQUENCE [LARGE SCALE GENOMIC DNA]</scope>
    <source>
        <strain evidence="1 2">HHB-10118-sp</strain>
    </source>
</reference>
<evidence type="ECO:0000313" key="1">
    <source>
        <dbReference type="EMBL" id="EKM59384.1"/>
    </source>
</evidence>